<feature type="region of interest" description="Disordered" evidence="1">
    <location>
        <begin position="101"/>
        <end position="159"/>
    </location>
</feature>
<keyword evidence="3" id="KW-1185">Reference proteome</keyword>
<feature type="compositionally biased region" description="Basic and acidic residues" evidence="1">
    <location>
        <begin position="147"/>
        <end position="159"/>
    </location>
</feature>
<evidence type="ECO:0000256" key="1">
    <source>
        <dbReference type="SAM" id="MobiDB-lite"/>
    </source>
</evidence>
<name>A0AAN9CAT0_9TELE</name>
<accession>A0AAN9CAT0</accession>
<proteinExistence type="predicted"/>
<sequence>MGRRLRTTVPALPTLLNPVLPDYYALEAKEREKRGNDEKSFNKRHSARNLEPLVPGEDVWITDARVQGTVLSTHNTPRSYIVQVPQGTMRRNRHHLVQLQTNSGVVDADEPPMGEGAPVTTSPEPDPPTTTSPSREGPTTETVWTRCGREVRKPQRLDW</sequence>
<dbReference type="AlphaFoldDB" id="A0AAN9CAT0"/>
<dbReference type="Proteomes" id="UP001364617">
    <property type="component" value="Unassembled WGS sequence"/>
</dbReference>
<protein>
    <submittedName>
        <fullName evidence="2">Uncharacterized protein</fullName>
    </submittedName>
</protein>
<reference evidence="2 3" key="1">
    <citation type="submission" date="2024-02" db="EMBL/GenBank/DDBJ databases">
        <title>Chromosome-level genome assembly of the Eurasian Minnow (Phoxinus phoxinus).</title>
        <authorList>
            <person name="Oriowo T.O."/>
            <person name="Martin S."/>
            <person name="Stange M."/>
            <person name="Chrysostomakis Y."/>
            <person name="Brown T."/>
            <person name="Winkler S."/>
            <person name="Kukowka S."/>
            <person name="Myers E.W."/>
            <person name="Bohne A."/>
        </authorList>
    </citation>
    <scope>NUCLEOTIDE SEQUENCE [LARGE SCALE GENOMIC DNA]</scope>
    <source>
        <strain evidence="2">ZFMK-TIS-60720</strain>
        <tissue evidence="2">Whole Organism</tissue>
    </source>
</reference>
<dbReference type="EMBL" id="JAYKXH010000023">
    <property type="protein sequence ID" value="KAK7126115.1"/>
    <property type="molecule type" value="Genomic_DNA"/>
</dbReference>
<dbReference type="PANTHER" id="PTHR33244">
    <property type="entry name" value="INTEGRASE CATALYTIC DOMAIN-CONTAINING PROTEIN-RELATED"/>
    <property type="match status" value="1"/>
</dbReference>
<gene>
    <name evidence="2" type="ORF">R3I93_021484</name>
</gene>
<dbReference type="PANTHER" id="PTHR33244:SF3">
    <property type="entry name" value="PEPTIDASE A2 DOMAIN-CONTAINING PROTEIN"/>
    <property type="match status" value="1"/>
</dbReference>
<evidence type="ECO:0000313" key="3">
    <source>
        <dbReference type="Proteomes" id="UP001364617"/>
    </source>
</evidence>
<comment type="caution">
    <text evidence="2">The sequence shown here is derived from an EMBL/GenBank/DDBJ whole genome shotgun (WGS) entry which is preliminary data.</text>
</comment>
<organism evidence="2 3">
    <name type="scientific">Phoxinus phoxinus</name>
    <name type="common">Eurasian minnow</name>
    <dbReference type="NCBI Taxonomy" id="58324"/>
    <lineage>
        <taxon>Eukaryota</taxon>
        <taxon>Metazoa</taxon>
        <taxon>Chordata</taxon>
        <taxon>Craniata</taxon>
        <taxon>Vertebrata</taxon>
        <taxon>Euteleostomi</taxon>
        <taxon>Actinopterygii</taxon>
        <taxon>Neopterygii</taxon>
        <taxon>Teleostei</taxon>
        <taxon>Ostariophysi</taxon>
        <taxon>Cypriniformes</taxon>
        <taxon>Leuciscidae</taxon>
        <taxon>Phoxininae</taxon>
        <taxon>Phoxinus</taxon>
    </lineage>
</organism>
<evidence type="ECO:0000313" key="2">
    <source>
        <dbReference type="EMBL" id="KAK7126115.1"/>
    </source>
</evidence>